<accession>A0AAJ6BN14</accession>
<gene>
    <name evidence="1" type="ORF">P0Y56_16720</name>
</gene>
<dbReference type="Proteomes" id="UP001218362">
    <property type="component" value="Chromosome"/>
</dbReference>
<evidence type="ECO:0000313" key="1">
    <source>
        <dbReference type="EMBL" id="WEK46627.1"/>
    </source>
</evidence>
<proteinExistence type="predicted"/>
<name>A0AAJ6BN14_9SPHN</name>
<organism evidence="1 2">
    <name type="scientific">Candidatus Andeanibacterium colombiense</name>
    <dbReference type="NCBI Taxonomy" id="3121345"/>
    <lineage>
        <taxon>Bacteria</taxon>
        <taxon>Pseudomonadati</taxon>
        <taxon>Pseudomonadota</taxon>
        <taxon>Alphaproteobacteria</taxon>
        <taxon>Sphingomonadales</taxon>
        <taxon>Sphingomonadaceae</taxon>
        <taxon>Candidatus Andeanibacterium</taxon>
    </lineage>
</organism>
<protein>
    <submittedName>
        <fullName evidence="1">Uncharacterized protein</fullName>
    </submittedName>
</protein>
<dbReference type="AlphaFoldDB" id="A0AAJ6BN14"/>
<sequence>MPEDPFLVECDRLSRLVNPIQYEQLRWSREDGPMLARLVSHAFEALEDRPEIELAEEGATKDIKRFILKVHSNRVAAVLIHLEAGRAVFRIEPIERSKYGVAAGNPVATEFDLANEQWVANALQELFGRITKGATG</sequence>
<reference evidence="1" key="1">
    <citation type="submission" date="2023-03" db="EMBL/GenBank/DDBJ databases">
        <title>Andean soil-derived lignocellulolytic bacterial consortium as a source of novel taxa and putative plastic-active enzymes.</title>
        <authorList>
            <person name="Diaz-Garcia L."/>
            <person name="Chuvochina M."/>
            <person name="Feuerriegel G."/>
            <person name="Bunk B."/>
            <person name="Sproer C."/>
            <person name="Streit W.R."/>
            <person name="Rodriguez L.M."/>
            <person name="Overmann J."/>
            <person name="Jimenez D.J."/>
        </authorList>
    </citation>
    <scope>NUCLEOTIDE SEQUENCE</scope>
    <source>
        <strain evidence="1">MAG 26</strain>
    </source>
</reference>
<dbReference type="EMBL" id="CP119316">
    <property type="protein sequence ID" value="WEK46627.1"/>
    <property type="molecule type" value="Genomic_DNA"/>
</dbReference>
<evidence type="ECO:0000313" key="2">
    <source>
        <dbReference type="Proteomes" id="UP001218362"/>
    </source>
</evidence>
<dbReference type="KEGG" id="acob:P0Y56_16720"/>